<sequence length="378" mass="41062">MTQPQHAHILQAALRQIPTEIQHVRDYEVWARDFIADDIWHYIQSGSDQNLSLAANRSSFDDIALLPRVLRSVHQGHTGVDMFGRFHRAPLLLAPVAYHGLVHPEAELATVQAAVALQTAMVVSTLSSRRFADIRRTAEAAAHDLKRPVPPLWLQLYSQPTRKQTAAVLQAAADAGFEAIMWTVDAHYKRSSLNLPAGVNAVNVDMDAQHKHTSQLLDERLVFGSSFTEHAPTWEDLAWLRARTDKPILVKGIVAPADAVQAIAAGANGIVVSNHGGRVLDGMVSPLTVLPHLRAAVGADVPLLLDGGIRWGTDMVKALAMGADAVMVGRPQLHALAVAGMLGVAHMLHVLRVEFELAMAQVGCAHVQELDESVLFRA</sequence>
<evidence type="ECO:0000259" key="6">
    <source>
        <dbReference type="PROSITE" id="PS51349"/>
    </source>
</evidence>
<dbReference type="EMBL" id="CP091511">
    <property type="protein sequence ID" value="UOO90928.1"/>
    <property type="molecule type" value="Genomic_DNA"/>
</dbReference>
<proteinExistence type="inferred from homology"/>
<dbReference type="InterPro" id="IPR013785">
    <property type="entry name" value="Aldolase_TIM"/>
</dbReference>
<dbReference type="CDD" id="cd02809">
    <property type="entry name" value="alpha_hydroxyacid_oxid_FMN"/>
    <property type="match status" value="1"/>
</dbReference>
<dbReference type="InterPro" id="IPR012133">
    <property type="entry name" value="Alpha-hydoxy_acid_DH_FMN"/>
</dbReference>
<dbReference type="InterPro" id="IPR037396">
    <property type="entry name" value="FMN_HAD"/>
</dbReference>
<gene>
    <name evidence="7" type="ORF">LVJ82_08190</name>
</gene>
<evidence type="ECO:0000256" key="3">
    <source>
        <dbReference type="ARBA" id="ARBA00022643"/>
    </source>
</evidence>
<name>A0ABY4E6I9_9NEIS</name>
<keyword evidence="4" id="KW-0560">Oxidoreductase</keyword>
<dbReference type="Pfam" id="PF01070">
    <property type="entry name" value="FMN_dh"/>
    <property type="match status" value="1"/>
</dbReference>
<evidence type="ECO:0000313" key="7">
    <source>
        <dbReference type="EMBL" id="UOO90928.1"/>
    </source>
</evidence>
<evidence type="ECO:0000256" key="5">
    <source>
        <dbReference type="ARBA" id="ARBA00024042"/>
    </source>
</evidence>
<organism evidence="7 8">
    <name type="scientific">Vitreoscilla massiliensis</name>
    <dbReference type="NCBI Taxonomy" id="1689272"/>
    <lineage>
        <taxon>Bacteria</taxon>
        <taxon>Pseudomonadati</taxon>
        <taxon>Pseudomonadota</taxon>
        <taxon>Betaproteobacteria</taxon>
        <taxon>Neisseriales</taxon>
        <taxon>Neisseriaceae</taxon>
        <taxon>Vitreoscilla</taxon>
    </lineage>
</organism>
<keyword evidence="2" id="KW-0285">Flavoprotein</keyword>
<dbReference type="SUPFAM" id="SSF51395">
    <property type="entry name" value="FMN-linked oxidoreductases"/>
    <property type="match status" value="1"/>
</dbReference>
<feature type="domain" description="FMN hydroxy acid dehydrogenase" evidence="6">
    <location>
        <begin position="16"/>
        <end position="378"/>
    </location>
</feature>
<keyword evidence="3" id="KW-0288">FMN</keyword>
<accession>A0ABY4E6I9</accession>
<dbReference type="Gene3D" id="3.20.20.70">
    <property type="entry name" value="Aldolase class I"/>
    <property type="match status" value="1"/>
</dbReference>
<evidence type="ECO:0000256" key="1">
    <source>
        <dbReference type="ARBA" id="ARBA00001917"/>
    </source>
</evidence>
<dbReference type="InterPro" id="IPR000262">
    <property type="entry name" value="FMN-dep_DH"/>
</dbReference>
<dbReference type="PANTHER" id="PTHR10578">
    <property type="entry name" value="S -2-HYDROXY-ACID OXIDASE-RELATED"/>
    <property type="match status" value="1"/>
</dbReference>
<comment type="similarity">
    <text evidence="5">Belongs to the FMN-dependent alpha-hydroxy acid dehydrogenase family.</text>
</comment>
<dbReference type="PROSITE" id="PS51349">
    <property type="entry name" value="FMN_HYDROXY_ACID_DH_2"/>
    <property type="match status" value="1"/>
</dbReference>
<keyword evidence="8" id="KW-1185">Reference proteome</keyword>
<dbReference type="PIRSF" id="PIRSF000138">
    <property type="entry name" value="Al-hdrx_acd_dh"/>
    <property type="match status" value="1"/>
</dbReference>
<reference evidence="7 8" key="1">
    <citation type="journal article" date="2022" name="Res Sq">
        <title>Evolution of multicellular longitudinally dividing oral cavity symbionts (Neisseriaceae).</title>
        <authorList>
            <person name="Nyongesa S."/>
            <person name="Weber P."/>
            <person name="Bernet E."/>
            <person name="Pullido F."/>
            <person name="Nieckarz M."/>
            <person name="Delaby M."/>
            <person name="Nieves C."/>
            <person name="Viehboeck T."/>
            <person name="Krause N."/>
            <person name="Rivera-Millot A."/>
            <person name="Nakamura A."/>
            <person name="Vischer N."/>
            <person name="VanNieuwenhze M."/>
            <person name="Brun Y."/>
            <person name="Cava F."/>
            <person name="Bulgheresi S."/>
            <person name="Veyrier F."/>
        </authorList>
    </citation>
    <scope>NUCLEOTIDE SEQUENCE [LARGE SCALE GENOMIC DNA]</scope>
    <source>
        <strain evidence="7 8">SN4</strain>
    </source>
</reference>
<evidence type="ECO:0000313" key="8">
    <source>
        <dbReference type="Proteomes" id="UP000832011"/>
    </source>
</evidence>
<dbReference type="Proteomes" id="UP000832011">
    <property type="component" value="Chromosome"/>
</dbReference>
<evidence type="ECO:0000256" key="4">
    <source>
        <dbReference type="ARBA" id="ARBA00023002"/>
    </source>
</evidence>
<comment type="cofactor">
    <cofactor evidence="1">
        <name>FMN</name>
        <dbReference type="ChEBI" id="CHEBI:58210"/>
    </cofactor>
</comment>
<dbReference type="RefSeq" id="WP_058305293.1">
    <property type="nucleotide sequence ID" value="NZ_CABKVG010000006.1"/>
</dbReference>
<evidence type="ECO:0000256" key="2">
    <source>
        <dbReference type="ARBA" id="ARBA00022630"/>
    </source>
</evidence>
<dbReference type="PANTHER" id="PTHR10578:SF107">
    <property type="entry name" value="2-HYDROXYACID OXIDASE 1"/>
    <property type="match status" value="1"/>
</dbReference>
<protein>
    <submittedName>
        <fullName evidence="7">Alpha-hydroxy-acid oxidizing protein</fullName>
    </submittedName>
</protein>